<feature type="transmembrane region" description="Helical" evidence="9">
    <location>
        <begin position="58"/>
        <end position="83"/>
    </location>
</feature>
<feature type="transmembrane region" description="Helical" evidence="9">
    <location>
        <begin position="221"/>
        <end position="248"/>
    </location>
</feature>
<comment type="similarity">
    <text evidence="8">Belongs to the binding-protein-dependent transport system permease family. LivHM subfamily.</text>
</comment>
<evidence type="ECO:0000256" key="5">
    <source>
        <dbReference type="ARBA" id="ARBA00022970"/>
    </source>
</evidence>
<comment type="subcellular location">
    <subcellularLocation>
        <location evidence="1">Cell membrane</location>
        <topology evidence="1">Multi-pass membrane protein</topology>
    </subcellularLocation>
</comment>
<keyword evidence="2" id="KW-0813">Transport</keyword>
<evidence type="ECO:0000256" key="7">
    <source>
        <dbReference type="ARBA" id="ARBA00023136"/>
    </source>
</evidence>
<dbReference type="STRING" id="121292.AU252_01305"/>
<dbReference type="RefSeq" id="WP_058929184.1">
    <property type="nucleotide sequence ID" value="NZ_CP013747.1"/>
</dbReference>
<dbReference type="Proteomes" id="UP000065151">
    <property type="component" value="Chromosome"/>
</dbReference>
<evidence type="ECO:0000256" key="2">
    <source>
        <dbReference type="ARBA" id="ARBA00022448"/>
    </source>
</evidence>
<dbReference type="EMBL" id="CP013747">
    <property type="protein sequence ID" value="ALV39969.1"/>
    <property type="molecule type" value="Genomic_DNA"/>
</dbReference>
<evidence type="ECO:0000256" key="9">
    <source>
        <dbReference type="SAM" id="Phobius"/>
    </source>
</evidence>
<name>A0A0U3R418_9MICC</name>
<evidence type="ECO:0000256" key="6">
    <source>
        <dbReference type="ARBA" id="ARBA00022989"/>
    </source>
</evidence>
<keyword evidence="5" id="KW-0029">Amino-acid transport</keyword>
<keyword evidence="6 9" id="KW-1133">Transmembrane helix</keyword>
<keyword evidence="7 9" id="KW-0472">Membrane</keyword>
<feature type="transmembrane region" description="Helical" evidence="9">
    <location>
        <begin position="185"/>
        <end position="209"/>
    </location>
</feature>
<feature type="transmembrane region" description="Helical" evidence="9">
    <location>
        <begin position="95"/>
        <end position="113"/>
    </location>
</feature>
<evidence type="ECO:0000256" key="3">
    <source>
        <dbReference type="ARBA" id="ARBA00022475"/>
    </source>
</evidence>
<feature type="transmembrane region" description="Helical" evidence="9">
    <location>
        <begin position="133"/>
        <end position="157"/>
    </location>
</feature>
<dbReference type="AlphaFoldDB" id="A0A0U3R418"/>
<dbReference type="GO" id="GO:0005886">
    <property type="term" value="C:plasma membrane"/>
    <property type="evidence" value="ECO:0007669"/>
    <property type="project" value="UniProtKB-SubCell"/>
</dbReference>
<evidence type="ECO:0000256" key="1">
    <source>
        <dbReference type="ARBA" id="ARBA00004651"/>
    </source>
</evidence>
<dbReference type="InterPro" id="IPR052157">
    <property type="entry name" value="BCAA_transport_permease"/>
</dbReference>
<protein>
    <submittedName>
        <fullName evidence="10">ABC transporter permease</fullName>
    </submittedName>
</protein>
<feature type="transmembrane region" description="Helical" evidence="9">
    <location>
        <begin position="260"/>
        <end position="278"/>
    </location>
</feature>
<dbReference type="PANTHER" id="PTHR11795:SF442">
    <property type="entry name" value="ABC TRANSPORTER ATP-BINDING PROTEIN"/>
    <property type="match status" value="1"/>
</dbReference>
<feature type="transmembrane region" description="Helical" evidence="9">
    <location>
        <begin position="12"/>
        <end position="38"/>
    </location>
</feature>
<keyword evidence="3" id="KW-1003">Cell membrane</keyword>
<keyword evidence="4 9" id="KW-0812">Transmembrane</keyword>
<dbReference type="CDD" id="cd06582">
    <property type="entry name" value="TM_PBP1_LivH_like"/>
    <property type="match status" value="1"/>
</dbReference>
<organism evidence="10">
    <name type="scientific">Pseudarthrobacter sulfonivorans</name>
    <dbReference type="NCBI Taxonomy" id="121292"/>
    <lineage>
        <taxon>Bacteria</taxon>
        <taxon>Bacillati</taxon>
        <taxon>Actinomycetota</taxon>
        <taxon>Actinomycetes</taxon>
        <taxon>Micrococcales</taxon>
        <taxon>Micrococcaceae</taxon>
        <taxon>Pseudarthrobacter</taxon>
    </lineage>
</organism>
<dbReference type="GO" id="GO:0006865">
    <property type="term" value="P:amino acid transport"/>
    <property type="evidence" value="ECO:0007669"/>
    <property type="project" value="UniProtKB-KW"/>
</dbReference>
<dbReference type="GO" id="GO:0022857">
    <property type="term" value="F:transmembrane transporter activity"/>
    <property type="evidence" value="ECO:0007669"/>
    <property type="project" value="InterPro"/>
</dbReference>
<evidence type="ECO:0000313" key="11">
    <source>
        <dbReference type="Proteomes" id="UP000065151"/>
    </source>
</evidence>
<gene>
    <name evidence="10" type="ORF">AU252_01305</name>
</gene>
<dbReference type="KEGG" id="psul:AU252_01305"/>
<sequence>MDTLVQATVNGLALGAQYALLALGFSLVFGVLGVINFAHGAFYVLGGYFTYSLMTGLGLPYALALIAAVLGVAAVGYVMELLLIEKIVDNHEGTLIVSLGFYFVVIAALTLFYGPEAVPVRFPVDSVLRLEGFYIPVARLIVIAVSAVAVLGLWFLLYRSKHGIALRALSENRDVATMQGLRPRVYFPLAVALSAALAGLAGGLVTPIFTLEPPVGEAALMVSFLVVVLGGLGSLVGAASAAVGVGLVEAIAGTYLDGSLTRLLLFVIVLALLLFRPSGIAGRSLRDA</sequence>
<evidence type="ECO:0000256" key="8">
    <source>
        <dbReference type="ARBA" id="ARBA00037998"/>
    </source>
</evidence>
<dbReference type="PANTHER" id="PTHR11795">
    <property type="entry name" value="BRANCHED-CHAIN AMINO ACID TRANSPORT SYSTEM PERMEASE PROTEIN LIVH"/>
    <property type="match status" value="1"/>
</dbReference>
<dbReference type="Pfam" id="PF02653">
    <property type="entry name" value="BPD_transp_2"/>
    <property type="match status" value="1"/>
</dbReference>
<accession>A0A0U3R418</accession>
<dbReference type="InterPro" id="IPR001851">
    <property type="entry name" value="ABC_transp_permease"/>
</dbReference>
<proteinExistence type="inferred from homology"/>
<reference evidence="10 11" key="1">
    <citation type="submission" date="2015-12" db="EMBL/GenBank/DDBJ databases">
        <authorList>
            <person name="Shamseldin A."/>
            <person name="Moawad H."/>
            <person name="Abd El-Rahim W.M."/>
            <person name="Sadowsky M.J."/>
        </authorList>
    </citation>
    <scope>NUCLEOTIDE SEQUENCE [LARGE SCALE GENOMIC DNA]</scope>
    <source>
        <strain evidence="10 11">Ar51</strain>
    </source>
</reference>
<evidence type="ECO:0000256" key="4">
    <source>
        <dbReference type="ARBA" id="ARBA00022692"/>
    </source>
</evidence>
<evidence type="ECO:0000313" key="10">
    <source>
        <dbReference type="EMBL" id="ALV39969.1"/>
    </source>
</evidence>